<keyword evidence="1" id="KW-0732">Signal</keyword>
<dbReference type="PATRIC" id="fig|69279.3.peg.2910"/>
<dbReference type="AlphaFoldDB" id="A0A011V8W6"/>
<accession>A0A011V8W6</accession>
<evidence type="ECO:0000256" key="1">
    <source>
        <dbReference type="SAM" id="SignalP"/>
    </source>
</evidence>
<sequence>MSRAVVVAIAVGAMCVGAAAQSDDTKSAGNPMWQAGLRWDCRTASKIVCERDGSCRTDKGDAPFVLSYDDNDVEFADGKVRIKRHYQQTVQGSPLQREVKVELADNRVIWLTAVDASRTYSDAWVGAISELKGGVVLMESQGVYCAPKK</sequence>
<protein>
    <recommendedName>
        <fullName evidence="4">Lipoprotein</fullName>
    </recommendedName>
</protein>
<reference evidence="2 3" key="1">
    <citation type="submission" date="2014-02" db="EMBL/GenBank/DDBJ databases">
        <title>Aquamicrobium defluvii Genome sequencing.</title>
        <authorList>
            <person name="Wang X."/>
        </authorList>
    </citation>
    <scope>NUCLEOTIDE SEQUENCE [LARGE SCALE GENOMIC DNA]</scope>
    <source>
        <strain evidence="2 3">W13Z1</strain>
    </source>
</reference>
<dbReference type="eggNOG" id="ENOG5034A01">
    <property type="taxonomic scope" value="Bacteria"/>
</dbReference>
<comment type="caution">
    <text evidence="2">The sequence shown here is derived from an EMBL/GenBank/DDBJ whole genome shotgun (WGS) entry which is preliminary data.</text>
</comment>
<organism evidence="2 3">
    <name type="scientific">Aquamicrobium defluvii</name>
    <dbReference type="NCBI Taxonomy" id="69279"/>
    <lineage>
        <taxon>Bacteria</taxon>
        <taxon>Pseudomonadati</taxon>
        <taxon>Pseudomonadota</taxon>
        <taxon>Alphaproteobacteria</taxon>
        <taxon>Hyphomicrobiales</taxon>
        <taxon>Phyllobacteriaceae</taxon>
        <taxon>Aquamicrobium</taxon>
    </lineage>
</organism>
<dbReference type="HOGENOM" id="CLU_1872973_0_0_5"/>
<gene>
    <name evidence="2" type="ORF">BG36_09060</name>
</gene>
<feature type="chain" id="PRO_5001464961" description="Lipoprotein" evidence="1">
    <location>
        <begin position="21"/>
        <end position="149"/>
    </location>
</feature>
<dbReference type="Proteomes" id="UP000019849">
    <property type="component" value="Unassembled WGS sequence"/>
</dbReference>
<dbReference type="EMBL" id="JENY01000020">
    <property type="protein sequence ID" value="EXL04865.1"/>
    <property type="molecule type" value="Genomic_DNA"/>
</dbReference>
<evidence type="ECO:0000313" key="2">
    <source>
        <dbReference type="EMBL" id="EXL04865.1"/>
    </source>
</evidence>
<evidence type="ECO:0008006" key="4">
    <source>
        <dbReference type="Google" id="ProtNLM"/>
    </source>
</evidence>
<name>A0A011V8W6_9HYPH</name>
<feature type="signal peptide" evidence="1">
    <location>
        <begin position="1"/>
        <end position="20"/>
    </location>
</feature>
<evidence type="ECO:0000313" key="3">
    <source>
        <dbReference type="Proteomes" id="UP000019849"/>
    </source>
</evidence>
<proteinExistence type="predicted"/>
<dbReference type="STRING" id="69279.BG36_09060"/>